<dbReference type="Proteomes" id="UP000564573">
    <property type="component" value="Unassembled WGS sequence"/>
</dbReference>
<evidence type="ECO:0000256" key="1">
    <source>
        <dbReference type="ARBA" id="ARBA00004370"/>
    </source>
</evidence>
<evidence type="ECO:0000256" key="8">
    <source>
        <dbReference type="HAMAP-Rule" id="MF_01416"/>
    </source>
</evidence>
<keyword evidence="7 8" id="KW-0066">ATP synthesis</keyword>
<dbReference type="EMBL" id="JACIBS010000001">
    <property type="protein sequence ID" value="MBB3664131.1"/>
    <property type="molecule type" value="Genomic_DNA"/>
</dbReference>
<comment type="similarity">
    <text evidence="8">Belongs to the ATPase delta chain family.</text>
</comment>
<keyword evidence="6 8" id="KW-0139">CF(1)</keyword>
<evidence type="ECO:0000256" key="5">
    <source>
        <dbReference type="ARBA" id="ARBA00023136"/>
    </source>
</evidence>
<dbReference type="GO" id="GO:0046933">
    <property type="term" value="F:proton-transporting ATP synthase activity, rotational mechanism"/>
    <property type="evidence" value="ECO:0007669"/>
    <property type="project" value="UniProtKB-UniRule"/>
</dbReference>
<dbReference type="NCBIfam" id="TIGR01145">
    <property type="entry name" value="ATP_synt_delta"/>
    <property type="match status" value="1"/>
</dbReference>
<evidence type="ECO:0000256" key="6">
    <source>
        <dbReference type="ARBA" id="ARBA00023196"/>
    </source>
</evidence>
<dbReference type="PROSITE" id="PS00389">
    <property type="entry name" value="ATPASE_DELTA"/>
    <property type="match status" value="1"/>
</dbReference>
<dbReference type="HAMAP" id="MF_01416">
    <property type="entry name" value="ATP_synth_delta_bact"/>
    <property type="match status" value="1"/>
</dbReference>
<comment type="function">
    <text evidence="8">This protein is part of the stalk that links CF(0) to CF(1). It either transmits conformational changes from CF(0) to CF(1) or is implicated in proton conduction.</text>
</comment>
<dbReference type="AlphaFoldDB" id="A0A839XN17"/>
<comment type="subcellular location">
    <subcellularLocation>
        <location evidence="8">Cell membrane</location>
        <topology evidence="8">Peripheral membrane protein</topology>
    </subcellularLocation>
    <subcellularLocation>
        <location evidence="1">Membrane</location>
    </subcellularLocation>
</comment>
<keyword evidence="5 8" id="KW-0472">Membrane</keyword>
<dbReference type="Pfam" id="PF00213">
    <property type="entry name" value="OSCP"/>
    <property type="match status" value="1"/>
</dbReference>
<dbReference type="InterPro" id="IPR020781">
    <property type="entry name" value="ATPase_OSCP/d_CS"/>
</dbReference>
<sequence>MTLHAASRDALGFAETRLDEVLGDAGTNPSAVGEELLSVVELLTREVGLRRSVGDGSSDPEARKRLVRSLLQGKVSEPALGVLDTVVGSRWSSPRELLDGLETVARKALLISADKAGKLDTVEVELFQLARIVEARPELERALSDQVGSVSGRRSLLRGLVGEKVDAVTLVLAEQVVARPGGRGIATGIDALVEQAAAYRSKSVAYVRSATELTGGQREQLTARLEQIYGRRLALHVQVDDKVGAGLVIRVGDEVIDGSVAGRIEALHRQLAG</sequence>
<keyword evidence="3 8" id="KW-0375">Hydrogen ion transport</keyword>
<dbReference type="GO" id="GO:0005886">
    <property type="term" value="C:plasma membrane"/>
    <property type="evidence" value="ECO:0007669"/>
    <property type="project" value="UniProtKB-SubCell"/>
</dbReference>
<accession>A0A839XN17</accession>
<keyword evidence="8" id="KW-1003">Cell membrane</keyword>
<evidence type="ECO:0000256" key="4">
    <source>
        <dbReference type="ARBA" id="ARBA00023065"/>
    </source>
</evidence>
<reference evidence="9 10" key="1">
    <citation type="submission" date="2020-08" db="EMBL/GenBank/DDBJ databases">
        <title>Sequencing the genomes of 1000 actinobacteria strains.</title>
        <authorList>
            <person name="Klenk H.-P."/>
        </authorList>
    </citation>
    <scope>NUCLEOTIDE SEQUENCE [LARGE SCALE GENOMIC DNA]</scope>
    <source>
        <strain evidence="9 10">DSM 45267</strain>
    </source>
</reference>
<dbReference type="RefSeq" id="WP_183783659.1">
    <property type="nucleotide sequence ID" value="NZ_JACIBS010000001.1"/>
</dbReference>
<evidence type="ECO:0000313" key="9">
    <source>
        <dbReference type="EMBL" id="MBB3664131.1"/>
    </source>
</evidence>
<dbReference type="InterPro" id="IPR000711">
    <property type="entry name" value="ATPase_OSCP/dsu"/>
</dbReference>
<dbReference type="NCBIfam" id="NF009967">
    <property type="entry name" value="PRK13430.1"/>
    <property type="match status" value="1"/>
</dbReference>
<dbReference type="GO" id="GO:0045259">
    <property type="term" value="C:proton-transporting ATP synthase complex"/>
    <property type="evidence" value="ECO:0007669"/>
    <property type="project" value="UniProtKB-KW"/>
</dbReference>
<keyword evidence="4 8" id="KW-0406">Ion transport</keyword>
<evidence type="ECO:0000256" key="3">
    <source>
        <dbReference type="ARBA" id="ARBA00022781"/>
    </source>
</evidence>
<evidence type="ECO:0000256" key="7">
    <source>
        <dbReference type="ARBA" id="ARBA00023310"/>
    </source>
</evidence>
<keyword evidence="10" id="KW-1185">Reference proteome</keyword>
<dbReference type="PANTHER" id="PTHR11910">
    <property type="entry name" value="ATP SYNTHASE DELTA CHAIN"/>
    <property type="match status" value="1"/>
</dbReference>
<comment type="function">
    <text evidence="8">F(1)F(0) ATP synthase produces ATP from ADP in the presence of a proton or sodium gradient. F-type ATPases consist of two structural domains, F(1) containing the extramembraneous catalytic core and F(0) containing the membrane proton channel, linked together by a central stalk and a peripheral stalk. During catalysis, ATP synthesis in the catalytic domain of F(1) is coupled via a rotary mechanism of the central stalk subunits to proton translocation.</text>
</comment>
<keyword evidence="2 8" id="KW-0813">Transport</keyword>
<organism evidence="9 10">
    <name type="scientific">Prauserella sediminis</name>
    <dbReference type="NCBI Taxonomy" id="577680"/>
    <lineage>
        <taxon>Bacteria</taxon>
        <taxon>Bacillati</taxon>
        <taxon>Actinomycetota</taxon>
        <taxon>Actinomycetes</taxon>
        <taxon>Pseudonocardiales</taxon>
        <taxon>Pseudonocardiaceae</taxon>
        <taxon>Prauserella</taxon>
        <taxon>Prauserella salsuginis group</taxon>
    </lineage>
</organism>
<protein>
    <recommendedName>
        <fullName evidence="8">ATP synthase subunit delta</fullName>
    </recommendedName>
    <alternativeName>
        <fullName evidence="8">ATP synthase F(1) sector subunit delta</fullName>
    </alternativeName>
    <alternativeName>
        <fullName evidence="8">F-type ATPase subunit delta</fullName>
        <shortName evidence="8">F-ATPase subunit delta</shortName>
    </alternativeName>
</protein>
<proteinExistence type="inferred from homology"/>
<name>A0A839XN17_9PSEU</name>
<evidence type="ECO:0000313" key="10">
    <source>
        <dbReference type="Proteomes" id="UP000564573"/>
    </source>
</evidence>
<comment type="caution">
    <text evidence="9">The sequence shown here is derived from an EMBL/GenBank/DDBJ whole genome shotgun (WGS) entry which is preliminary data.</text>
</comment>
<evidence type="ECO:0000256" key="2">
    <source>
        <dbReference type="ARBA" id="ARBA00022448"/>
    </source>
</evidence>
<dbReference type="PRINTS" id="PR00125">
    <property type="entry name" value="ATPASEDELTA"/>
</dbReference>
<gene>
    <name evidence="8" type="primary">atpH</name>
    <name evidence="9" type="ORF">FB384_003035</name>
</gene>